<proteinExistence type="predicted"/>
<evidence type="ECO:0000256" key="1">
    <source>
        <dbReference type="SAM" id="Phobius"/>
    </source>
</evidence>
<keyword evidence="3" id="KW-1185">Reference proteome</keyword>
<keyword evidence="1" id="KW-1133">Transmembrane helix</keyword>
<comment type="caution">
    <text evidence="2">The sequence shown here is derived from an EMBL/GenBank/DDBJ whole genome shotgun (WGS) entry which is preliminary data.</text>
</comment>
<name>A0ABW3HPC4_9BACL</name>
<reference evidence="3" key="1">
    <citation type="journal article" date="2019" name="Int. J. Syst. Evol. Microbiol.">
        <title>The Global Catalogue of Microorganisms (GCM) 10K type strain sequencing project: providing services to taxonomists for standard genome sequencing and annotation.</title>
        <authorList>
            <consortium name="The Broad Institute Genomics Platform"/>
            <consortium name="The Broad Institute Genome Sequencing Center for Infectious Disease"/>
            <person name="Wu L."/>
            <person name="Ma J."/>
        </authorList>
    </citation>
    <scope>NUCLEOTIDE SEQUENCE [LARGE SCALE GENOMIC DNA]</scope>
    <source>
        <strain evidence="3">CCUG 59129</strain>
    </source>
</reference>
<evidence type="ECO:0000313" key="2">
    <source>
        <dbReference type="EMBL" id="MFD0959135.1"/>
    </source>
</evidence>
<evidence type="ECO:0000313" key="3">
    <source>
        <dbReference type="Proteomes" id="UP001596989"/>
    </source>
</evidence>
<keyword evidence="1" id="KW-0472">Membrane</keyword>
<keyword evidence="1" id="KW-0812">Transmembrane</keyword>
<protein>
    <submittedName>
        <fullName evidence="2">Uncharacterized protein</fullName>
    </submittedName>
</protein>
<dbReference type="EMBL" id="JBHTJZ010000007">
    <property type="protein sequence ID" value="MFD0959135.1"/>
    <property type="molecule type" value="Genomic_DNA"/>
</dbReference>
<accession>A0ABW3HPC4</accession>
<organism evidence="2 3">
    <name type="scientific">Paenibacillus chungangensis</name>
    <dbReference type="NCBI Taxonomy" id="696535"/>
    <lineage>
        <taxon>Bacteria</taxon>
        <taxon>Bacillati</taxon>
        <taxon>Bacillota</taxon>
        <taxon>Bacilli</taxon>
        <taxon>Bacillales</taxon>
        <taxon>Paenibacillaceae</taxon>
        <taxon>Paenibacillus</taxon>
    </lineage>
</organism>
<feature type="transmembrane region" description="Helical" evidence="1">
    <location>
        <begin position="52"/>
        <end position="69"/>
    </location>
</feature>
<dbReference type="RefSeq" id="WP_377563076.1">
    <property type="nucleotide sequence ID" value="NZ_JBHTJZ010000007.1"/>
</dbReference>
<gene>
    <name evidence="2" type="ORF">ACFQ2I_07015</name>
</gene>
<sequence length="75" mass="8324">MMGKIIAVMFVIPFILLSLLSIFFPEIAVRTTALNTLKKKPSKGAVNRYKKSGYVMLIGSIVLIVLIIMDKVRLG</sequence>
<dbReference type="Proteomes" id="UP001596989">
    <property type="component" value="Unassembled WGS sequence"/>
</dbReference>